<feature type="transmembrane region" description="Helical" evidence="2">
    <location>
        <begin position="78"/>
        <end position="103"/>
    </location>
</feature>
<evidence type="ECO:0000256" key="1">
    <source>
        <dbReference type="SAM" id="MobiDB-lite"/>
    </source>
</evidence>
<protein>
    <submittedName>
        <fullName evidence="3">Uncharacterized protein</fullName>
    </submittedName>
</protein>
<dbReference type="Proteomes" id="UP000649151">
    <property type="component" value="Unassembled WGS sequence"/>
</dbReference>
<feature type="compositionally biased region" description="Low complexity" evidence="1">
    <location>
        <begin position="242"/>
        <end position="258"/>
    </location>
</feature>
<feature type="transmembrane region" description="Helical" evidence="2">
    <location>
        <begin position="167"/>
        <end position="192"/>
    </location>
</feature>
<feature type="region of interest" description="Disordered" evidence="1">
    <location>
        <begin position="214"/>
        <end position="258"/>
    </location>
</feature>
<organism evidence="3 4">
    <name type="scientific">Clostridium facile</name>
    <dbReference type="NCBI Taxonomy" id="2763035"/>
    <lineage>
        <taxon>Bacteria</taxon>
        <taxon>Bacillati</taxon>
        <taxon>Bacillota</taxon>
        <taxon>Clostridia</taxon>
        <taxon>Eubacteriales</taxon>
        <taxon>Clostridiaceae</taxon>
        <taxon>Clostridium</taxon>
    </lineage>
</organism>
<keyword evidence="2" id="KW-0812">Transmembrane</keyword>
<keyword evidence="4" id="KW-1185">Reference proteome</keyword>
<evidence type="ECO:0000256" key="2">
    <source>
        <dbReference type="SAM" id="Phobius"/>
    </source>
</evidence>
<dbReference type="RefSeq" id="WP_186996821.1">
    <property type="nucleotide sequence ID" value="NZ_JACOQK010000001.1"/>
</dbReference>
<feature type="transmembrane region" description="Helical" evidence="2">
    <location>
        <begin position="124"/>
        <end position="147"/>
    </location>
</feature>
<reference evidence="3 4" key="1">
    <citation type="submission" date="2020-08" db="EMBL/GenBank/DDBJ databases">
        <title>Genome public.</title>
        <authorList>
            <person name="Liu C."/>
            <person name="Sun Q."/>
        </authorList>
    </citation>
    <scope>NUCLEOTIDE SEQUENCE [LARGE SCALE GENOMIC DNA]</scope>
    <source>
        <strain evidence="3 4">NSJ-27</strain>
    </source>
</reference>
<name>A0ABR7ISS7_9CLOT</name>
<accession>A0ABR7ISS7</accession>
<sequence length="258" mass="29444">MSEYNVMFTMYIIVLLVSICLVVIPQYVLNGIAYMKLAKRRNMPNHWLAWVPFANSYLIGAVADNINGQYQKPTNRRVLLLVLSIISVVTTTISSIFSVNIIFDLLYNIQWIEQGMYTPDLSSFGWMIILMSVLMIIGVTASIWGTVLQFMSYYTVFKEYAPDNSGLFIAVSLVAYLLLSMTFLPGIFILIIQKNTPQFILLNTRSAYHYGPYGQPQQPYQGGQQPPYGNPPYPPQPPYQQQPPQNQNQNNDNNPYQQ</sequence>
<evidence type="ECO:0000313" key="3">
    <source>
        <dbReference type="EMBL" id="MBC5788183.1"/>
    </source>
</evidence>
<feature type="transmembrane region" description="Helical" evidence="2">
    <location>
        <begin position="6"/>
        <end position="35"/>
    </location>
</feature>
<evidence type="ECO:0000313" key="4">
    <source>
        <dbReference type="Proteomes" id="UP000649151"/>
    </source>
</evidence>
<proteinExistence type="predicted"/>
<keyword evidence="2" id="KW-1133">Transmembrane helix</keyword>
<keyword evidence="2" id="KW-0472">Membrane</keyword>
<feature type="compositionally biased region" description="Pro residues" evidence="1">
    <location>
        <begin position="228"/>
        <end position="241"/>
    </location>
</feature>
<feature type="compositionally biased region" description="Low complexity" evidence="1">
    <location>
        <begin position="214"/>
        <end position="227"/>
    </location>
</feature>
<gene>
    <name evidence="3" type="ORF">H8Z77_09155</name>
</gene>
<comment type="caution">
    <text evidence="3">The sequence shown here is derived from an EMBL/GenBank/DDBJ whole genome shotgun (WGS) entry which is preliminary data.</text>
</comment>
<dbReference type="EMBL" id="JACOQK010000001">
    <property type="protein sequence ID" value="MBC5788183.1"/>
    <property type="molecule type" value="Genomic_DNA"/>
</dbReference>